<proteinExistence type="predicted"/>
<name>A0A8T0E355_ARGBR</name>
<dbReference type="EMBL" id="JABXBU010002231">
    <property type="protein sequence ID" value="KAF8763704.1"/>
    <property type="molecule type" value="Genomic_DNA"/>
</dbReference>
<feature type="compositionally biased region" description="Low complexity" evidence="1">
    <location>
        <begin position="72"/>
        <end position="101"/>
    </location>
</feature>
<comment type="caution">
    <text evidence="3">The sequence shown here is derived from an EMBL/GenBank/DDBJ whole genome shotgun (WGS) entry which is preliminary data.</text>
</comment>
<reference evidence="3" key="2">
    <citation type="submission" date="2020-06" db="EMBL/GenBank/DDBJ databases">
        <authorList>
            <person name="Sheffer M."/>
        </authorList>
    </citation>
    <scope>NUCLEOTIDE SEQUENCE</scope>
</reference>
<feature type="signal peptide" evidence="2">
    <location>
        <begin position="1"/>
        <end position="19"/>
    </location>
</feature>
<keyword evidence="2" id="KW-0732">Signal</keyword>
<evidence type="ECO:0000256" key="2">
    <source>
        <dbReference type="SAM" id="SignalP"/>
    </source>
</evidence>
<feature type="region of interest" description="Disordered" evidence="1">
    <location>
        <begin position="68"/>
        <end position="101"/>
    </location>
</feature>
<sequence length="264" mass="28886">MRVLGILLIFFVLWTNSQSSRLEIGRSKGGFLGFGGSLKPTVDSILCRVKTITDNTADQVQSACADLPGNNLPTTTTTTDTPTTTTTTDLPTTTTTTDPPTTTTTTVDISIWEENANSLNLMVYHAFVPELRNVKIIKIQRARISAERKQQTTAIAEFLKGTSLAHAVSISNMTTLRVEITSYKLSKKFYFEEGKILASKVSAKGKQRRMKVLGILLIFFVLRTNSQSGRLGIGGSVKRNFGFDGSIKPVVDNILCRIKSITGM</sequence>
<dbReference type="AlphaFoldDB" id="A0A8T0E355"/>
<reference evidence="3" key="1">
    <citation type="journal article" date="2020" name="bioRxiv">
        <title>Chromosome-level reference genome of the European wasp spider Argiope bruennichi: a resource for studies on range expansion and evolutionary adaptation.</title>
        <authorList>
            <person name="Sheffer M.M."/>
            <person name="Hoppe A."/>
            <person name="Krehenwinkel H."/>
            <person name="Uhl G."/>
            <person name="Kuss A.W."/>
            <person name="Jensen L."/>
            <person name="Jensen C."/>
            <person name="Gillespie R.G."/>
            <person name="Hoff K.J."/>
            <person name="Prost S."/>
        </authorList>
    </citation>
    <scope>NUCLEOTIDE SEQUENCE</scope>
</reference>
<evidence type="ECO:0000313" key="4">
    <source>
        <dbReference type="Proteomes" id="UP000807504"/>
    </source>
</evidence>
<organism evidence="3 4">
    <name type="scientific">Argiope bruennichi</name>
    <name type="common">Wasp spider</name>
    <name type="synonym">Aranea bruennichi</name>
    <dbReference type="NCBI Taxonomy" id="94029"/>
    <lineage>
        <taxon>Eukaryota</taxon>
        <taxon>Metazoa</taxon>
        <taxon>Ecdysozoa</taxon>
        <taxon>Arthropoda</taxon>
        <taxon>Chelicerata</taxon>
        <taxon>Arachnida</taxon>
        <taxon>Araneae</taxon>
        <taxon>Araneomorphae</taxon>
        <taxon>Entelegynae</taxon>
        <taxon>Araneoidea</taxon>
        <taxon>Araneidae</taxon>
        <taxon>Argiope</taxon>
    </lineage>
</organism>
<accession>A0A8T0E355</accession>
<protein>
    <submittedName>
        <fullName evidence="3">Uncharacterized protein</fullName>
    </submittedName>
</protein>
<evidence type="ECO:0000313" key="3">
    <source>
        <dbReference type="EMBL" id="KAF8763704.1"/>
    </source>
</evidence>
<gene>
    <name evidence="3" type="ORF">HNY73_021859</name>
</gene>
<evidence type="ECO:0000256" key="1">
    <source>
        <dbReference type="SAM" id="MobiDB-lite"/>
    </source>
</evidence>
<feature type="chain" id="PRO_5035875159" evidence="2">
    <location>
        <begin position="20"/>
        <end position="264"/>
    </location>
</feature>
<dbReference type="Proteomes" id="UP000807504">
    <property type="component" value="Unassembled WGS sequence"/>
</dbReference>
<keyword evidence="4" id="KW-1185">Reference proteome</keyword>